<reference evidence="11" key="1">
    <citation type="submission" date="2021-12" db="EMBL/GenBank/DDBJ databases">
        <title>Curvularia clavata genome.</title>
        <authorList>
            <person name="Cao Y."/>
        </authorList>
    </citation>
    <scope>NUCLEOTIDE SEQUENCE</scope>
    <source>
        <strain evidence="11">Yc1106</strain>
    </source>
</reference>
<dbReference type="AlphaFoldDB" id="A0A9Q9DSL4"/>
<dbReference type="PANTHER" id="PTHR13182">
    <property type="entry name" value="ZINC FINGER PROTEIN 622"/>
    <property type="match status" value="1"/>
</dbReference>
<dbReference type="PANTHER" id="PTHR13182:SF8">
    <property type="entry name" value="CYTOPLASMIC 60S SUBUNIT BIOGENESIS FACTOR ZNF622"/>
    <property type="match status" value="1"/>
</dbReference>
<evidence type="ECO:0000256" key="2">
    <source>
        <dbReference type="ARBA" id="ARBA00022490"/>
    </source>
</evidence>
<keyword evidence="7" id="KW-0862">Zinc</keyword>
<dbReference type="GO" id="GO:0005737">
    <property type="term" value="C:cytoplasm"/>
    <property type="evidence" value="ECO:0007669"/>
    <property type="project" value="UniProtKB-SubCell"/>
</dbReference>
<accession>A0A9Q9DSL4</accession>
<dbReference type="GO" id="GO:0042273">
    <property type="term" value="P:ribosomal large subunit biogenesis"/>
    <property type="evidence" value="ECO:0007669"/>
    <property type="project" value="UniProtKB-ARBA"/>
</dbReference>
<dbReference type="InterPro" id="IPR036236">
    <property type="entry name" value="Znf_C2H2_sf"/>
</dbReference>
<evidence type="ECO:0000256" key="1">
    <source>
        <dbReference type="ARBA" id="ARBA00004496"/>
    </source>
</evidence>
<organism evidence="11 12">
    <name type="scientific">Curvularia clavata</name>
    <dbReference type="NCBI Taxonomy" id="95742"/>
    <lineage>
        <taxon>Eukaryota</taxon>
        <taxon>Fungi</taxon>
        <taxon>Dikarya</taxon>
        <taxon>Ascomycota</taxon>
        <taxon>Pezizomycotina</taxon>
        <taxon>Dothideomycetes</taxon>
        <taxon>Pleosporomycetidae</taxon>
        <taxon>Pleosporales</taxon>
        <taxon>Pleosporineae</taxon>
        <taxon>Pleosporaceae</taxon>
        <taxon>Curvularia</taxon>
    </lineage>
</organism>
<evidence type="ECO:0000256" key="6">
    <source>
        <dbReference type="ARBA" id="ARBA00022771"/>
    </source>
</evidence>
<keyword evidence="2" id="KW-0963">Cytoplasm</keyword>
<dbReference type="SMART" id="SM00451">
    <property type="entry name" value="ZnF_U1"/>
    <property type="match status" value="1"/>
</dbReference>
<comment type="subcellular location">
    <subcellularLocation>
        <location evidence="1">Cytoplasm</location>
    </subcellularLocation>
</comment>
<feature type="domain" description="C2H2-type" evidence="10">
    <location>
        <begin position="16"/>
        <end position="38"/>
    </location>
</feature>
<keyword evidence="6" id="KW-0863">Zinc-finger</keyword>
<dbReference type="SMART" id="SM00355">
    <property type="entry name" value="ZnF_C2H2"/>
    <property type="match status" value="3"/>
</dbReference>
<evidence type="ECO:0000256" key="3">
    <source>
        <dbReference type="ARBA" id="ARBA00022517"/>
    </source>
</evidence>
<evidence type="ECO:0000256" key="7">
    <source>
        <dbReference type="ARBA" id="ARBA00022833"/>
    </source>
</evidence>
<dbReference type="Proteomes" id="UP001056012">
    <property type="component" value="Chromosome 4"/>
</dbReference>
<dbReference type="OrthoDB" id="19329at2759"/>
<name>A0A9Q9DSL4_CURCL</name>
<evidence type="ECO:0000256" key="8">
    <source>
        <dbReference type="ARBA" id="ARBA00034126"/>
    </source>
</evidence>
<dbReference type="InterPro" id="IPR040025">
    <property type="entry name" value="Znf622/Rei1/Reh1"/>
</dbReference>
<evidence type="ECO:0000313" key="11">
    <source>
        <dbReference type="EMBL" id="USP78773.1"/>
    </source>
</evidence>
<evidence type="ECO:0000259" key="10">
    <source>
        <dbReference type="PROSITE" id="PS00028"/>
    </source>
</evidence>
<keyword evidence="12" id="KW-1185">Reference proteome</keyword>
<feature type="compositionally biased region" description="Low complexity" evidence="9">
    <location>
        <begin position="298"/>
        <end position="320"/>
    </location>
</feature>
<keyword evidence="3" id="KW-0690">Ribosome biogenesis</keyword>
<dbReference type="EMBL" id="CP089277">
    <property type="protein sequence ID" value="USP78773.1"/>
    <property type="molecule type" value="Genomic_DNA"/>
</dbReference>
<dbReference type="InterPro" id="IPR041661">
    <property type="entry name" value="ZN622/Rei1/Reh1_Znf-C2H2"/>
</dbReference>
<feature type="region of interest" description="Disordered" evidence="9">
    <location>
        <begin position="64"/>
        <end position="121"/>
    </location>
</feature>
<keyword evidence="4" id="KW-0479">Metal-binding</keyword>
<dbReference type="GO" id="GO:0008270">
    <property type="term" value="F:zinc ion binding"/>
    <property type="evidence" value="ECO:0007669"/>
    <property type="project" value="UniProtKB-KW"/>
</dbReference>
<evidence type="ECO:0000313" key="12">
    <source>
        <dbReference type="Proteomes" id="UP001056012"/>
    </source>
</evidence>
<keyword evidence="5" id="KW-0677">Repeat</keyword>
<dbReference type="PROSITE" id="PS00028">
    <property type="entry name" value="ZINC_FINGER_C2H2_1"/>
    <property type="match status" value="1"/>
</dbReference>
<dbReference type="InterPro" id="IPR013087">
    <property type="entry name" value="Znf_C2H2_type"/>
</dbReference>
<dbReference type="VEuPathDB" id="FungiDB:yc1106_06047"/>
<dbReference type="InterPro" id="IPR003604">
    <property type="entry name" value="Matrin/U1-like-C_Znf_C2H2"/>
</dbReference>
<dbReference type="Pfam" id="PF12756">
    <property type="entry name" value="zf-C2H2_2"/>
    <property type="match status" value="1"/>
</dbReference>
<feature type="compositionally biased region" description="Basic and acidic residues" evidence="9">
    <location>
        <begin position="73"/>
        <end position="115"/>
    </location>
</feature>
<feature type="compositionally biased region" description="Pro residues" evidence="9">
    <location>
        <begin position="321"/>
        <end position="331"/>
    </location>
</feature>
<dbReference type="GO" id="GO:0003676">
    <property type="term" value="F:nucleic acid binding"/>
    <property type="evidence" value="ECO:0007669"/>
    <property type="project" value="InterPro"/>
</dbReference>
<feature type="region of interest" description="Disordered" evidence="9">
    <location>
        <begin position="222"/>
        <end position="338"/>
    </location>
</feature>
<evidence type="ECO:0000256" key="4">
    <source>
        <dbReference type="ARBA" id="ARBA00022723"/>
    </source>
</evidence>
<dbReference type="GO" id="GO:0030687">
    <property type="term" value="C:preribosome, large subunit precursor"/>
    <property type="evidence" value="ECO:0007669"/>
    <property type="project" value="TreeGrafter"/>
</dbReference>
<proteinExistence type="inferred from homology"/>
<gene>
    <name evidence="11" type="ORF">yc1106_06047</name>
</gene>
<evidence type="ECO:0000256" key="9">
    <source>
        <dbReference type="SAM" id="MobiDB-lite"/>
    </source>
</evidence>
<comment type="similarity">
    <text evidence="8">Belongs to the REI1 family.</text>
</comment>
<feature type="compositionally biased region" description="Polar residues" evidence="9">
    <location>
        <begin position="285"/>
        <end position="297"/>
    </location>
</feature>
<sequence>MVHDTSGSGALTAFPCNTCSLTFKSSLLQRSHMRSAWHINNLQRKVSGQPALSEAEFAECVEKNTTGRRKKSRHEDNNVGASEKHTQLEDSSESDGHASEISDFERHNADQRDQSSKQIDTSRLPLQHSTTCLFCELVSSNTDENISHMASAHSFFLPSTSSSIAAVEPLLSYLSLLIYTYHECIYCGREKHSIQGVQSHMRDSAHCKLDVSLYEDFFSDGKDADQEEEEEDNTTGTESDGSEESTREKTRRSISPSTDGSKKPSSRKMPKERIQHPKPHLPHARSTSSPLQQQVIPTDTTSLQTTSSQNASLTHSSPSSHLPPLPLPPAPSNGRNSALSLAGLSNTQLLSLASLDKKMRRQQVSAQKRVNQLALRQPVKAIYYKTENPVYQAG</sequence>
<evidence type="ECO:0000256" key="5">
    <source>
        <dbReference type="ARBA" id="ARBA00022737"/>
    </source>
</evidence>
<dbReference type="SUPFAM" id="SSF57667">
    <property type="entry name" value="beta-beta-alpha zinc fingers"/>
    <property type="match status" value="2"/>
</dbReference>
<protein>
    <recommendedName>
        <fullName evidence="10">C2H2-type domain-containing protein</fullName>
    </recommendedName>
</protein>